<dbReference type="GO" id="GO:0007165">
    <property type="term" value="P:signal transduction"/>
    <property type="evidence" value="ECO:0007669"/>
    <property type="project" value="TreeGrafter"/>
</dbReference>
<dbReference type="PANTHER" id="PTHR48011">
    <property type="entry name" value="CCR4-NOT TRANSCRIPTIONAL COMPLEX SUBUNIT CAF120-RELATED"/>
    <property type="match status" value="1"/>
</dbReference>
<sequence>MDCAPASVGSTLSWNTFLSRTSVSTLTCAIFSGRQSQSVHGLEDVIKAVGSLQLRRYRYEELAREETLGEGETYLVEKAVHGTTVFAVKHLKIRNTSDEKAFRRRLSAVTTEAQIMRHSPLRAHPNLPSVIGYGWNLRGQFIVPFLVVEYAPFGTFREYIQTFFPTLSGVEILLGDVASALAALHVCGIVHGDVKLDNVLVFPSWDRPAKALAKLTDFGHALILNDKSKKHGDGTVKYGGTMMWVKTYSVFTDEYKPLNLPCQQLQRARSDNSRLVPNRQNKDLEV</sequence>
<dbReference type="SUPFAM" id="SSF56112">
    <property type="entry name" value="Protein kinase-like (PK-like)"/>
    <property type="match status" value="1"/>
</dbReference>
<dbReference type="EMBL" id="VYYT01000305">
    <property type="protein sequence ID" value="KAK2745080.1"/>
    <property type="molecule type" value="Genomic_DNA"/>
</dbReference>
<dbReference type="Gene3D" id="1.10.510.10">
    <property type="entry name" value="Transferase(Phosphotransferase) domain 1"/>
    <property type="match status" value="1"/>
</dbReference>
<protein>
    <submittedName>
        <fullName evidence="2">Serine threonine-protein phosphatase 6 regulatory ankyrin repeat subunit b</fullName>
    </submittedName>
</protein>
<dbReference type="SMART" id="SM00220">
    <property type="entry name" value="S_TKc"/>
    <property type="match status" value="1"/>
</dbReference>
<dbReference type="InterPro" id="IPR052751">
    <property type="entry name" value="Plant_MAPKKK"/>
</dbReference>
<dbReference type="PANTHER" id="PTHR48011:SF4">
    <property type="entry name" value="MITOGEN-ACTIVATED PROTEIN KINASE KINASE KINASE 19"/>
    <property type="match status" value="1"/>
</dbReference>
<keyword evidence="3" id="KW-1185">Reference proteome</keyword>
<accession>A0AAE0D3F8</accession>
<dbReference type="InterPro" id="IPR000719">
    <property type="entry name" value="Prot_kinase_dom"/>
</dbReference>
<proteinExistence type="predicted"/>
<dbReference type="PROSITE" id="PS00108">
    <property type="entry name" value="PROTEIN_KINASE_ST"/>
    <property type="match status" value="1"/>
</dbReference>
<reference evidence="2" key="1">
    <citation type="submission" date="2023-02" db="EMBL/GenBank/DDBJ databases">
        <title>Colletotrichum kahawae CIFC_Que2 genome sequencing and assembly.</title>
        <authorList>
            <person name="Baroncelli R."/>
        </authorList>
    </citation>
    <scope>NUCLEOTIDE SEQUENCE</scope>
    <source>
        <strain evidence="2">CIFC_Que2</strain>
    </source>
</reference>
<comment type="caution">
    <text evidence="2">The sequence shown here is derived from an EMBL/GenBank/DDBJ whole genome shotgun (WGS) entry which is preliminary data.</text>
</comment>
<dbReference type="GO" id="GO:0004672">
    <property type="term" value="F:protein kinase activity"/>
    <property type="evidence" value="ECO:0007669"/>
    <property type="project" value="InterPro"/>
</dbReference>
<dbReference type="InterPro" id="IPR008271">
    <property type="entry name" value="Ser/Thr_kinase_AS"/>
</dbReference>
<gene>
    <name evidence="2" type="ORF">CKAH01_18297</name>
</gene>
<dbReference type="PROSITE" id="PS50011">
    <property type="entry name" value="PROTEIN_KINASE_DOM"/>
    <property type="match status" value="1"/>
</dbReference>
<organism evidence="2 3">
    <name type="scientific">Colletotrichum kahawae</name>
    <name type="common">Coffee berry disease fungus</name>
    <dbReference type="NCBI Taxonomy" id="34407"/>
    <lineage>
        <taxon>Eukaryota</taxon>
        <taxon>Fungi</taxon>
        <taxon>Dikarya</taxon>
        <taxon>Ascomycota</taxon>
        <taxon>Pezizomycotina</taxon>
        <taxon>Sordariomycetes</taxon>
        <taxon>Hypocreomycetidae</taxon>
        <taxon>Glomerellales</taxon>
        <taxon>Glomerellaceae</taxon>
        <taxon>Colletotrichum</taxon>
        <taxon>Colletotrichum gloeosporioides species complex</taxon>
    </lineage>
</organism>
<dbReference type="Proteomes" id="UP001281614">
    <property type="component" value="Unassembled WGS sequence"/>
</dbReference>
<evidence type="ECO:0000313" key="3">
    <source>
        <dbReference type="Proteomes" id="UP001281614"/>
    </source>
</evidence>
<dbReference type="GO" id="GO:0005524">
    <property type="term" value="F:ATP binding"/>
    <property type="evidence" value="ECO:0007669"/>
    <property type="project" value="InterPro"/>
</dbReference>
<dbReference type="InterPro" id="IPR011009">
    <property type="entry name" value="Kinase-like_dom_sf"/>
</dbReference>
<dbReference type="Pfam" id="PF00069">
    <property type="entry name" value="Pkinase"/>
    <property type="match status" value="1"/>
</dbReference>
<feature type="domain" description="Protein kinase" evidence="1">
    <location>
        <begin position="62"/>
        <end position="286"/>
    </location>
</feature>
<dbReference type="AlphaFoldDB" id="A0AAE0D3F8"/>
<name>A0AAE0D3F8_COLKA</name>
<evidence type="ECO:0000259" key="1">
    <source>
        <dbReference type="PROSITE" id="PS50011"/>
    </source>
</evidence>
<evidence type="ECO:0000313" key="2">
    <source>
        <dbReference type="EMBL" id="KAK2745080.1"/>
    </source>
</evidence>